<feature type="domain" description="Glycosyltransferase subfamily 4-like N-terminal" evidence="2">
    <location>
        <begin position="24"/>
        <end position="145"/>
    </location>
</feature>
<evidence type="ECO:0000259" key="2">
    <source>
        <dbReference type="Pfam" id="PF13477"/>
    </source>
</evidence>
<dbReference type="Pfam" id="PF00534">
    <property type="entry name" value="Glycos_transf_1"/>
    <property type="match status" value="1"/>
</dbReference>
<dbReference type="PANTHER" id="PTHR12526">
    <property type="entry name" value="GLYCOSYLTRANSFERASE"/>
    <property type="match status" value="1"/>
</dbReference>
<sequence length="389" mass="44210">MHKLIRITTIPLSLEKLLEGQLSFMNSHYEVIAIAAEKERLEKYGRDNSVKTFWVNMTRKITPLEDLKAVLKLYRYFITEKPLIVHTHTPKAGIVGMFAAKLAGVPIRLHTVAGLPLLETTGTKRKILNFVEKLTYSLATKIYPNSFGLKKIILNQKFTSNKKLKILGKGSSNGIDTKYFDPMLYSEKDNDTLRKELSINRNELVYIFIGRIVSEKGINELITAFKKLYEVIPDVKLLLVGPFESDLDPIDDSNLEIIKSHNAIISVGYQEDVRPYLAISDILTFPSYREGFPNVVMQAGAMNLPSIVTDINGCNEIIENNINGIIIPVKNSISLYDAMSQLQNDPILLESLKKNARVHITANYEREQFWNLLLAEYKDLEMQNKSSKE</sequence>
<dbReference type="InterPro" id="IPR001296">
    <property type="entry name" value="Glyco_trans_1"/>
</dbReference>
<organism evidence="3 4">
    <name type="scientific">Gillisia hiemivivida</name>
    <dbReference type="NCBI Taxonomy" id="291190"/>
    <lineage>
        <taxon>Bacteria</taxon>
        <taxon>Pseudomonadati</taxon>
        <taxon>Bacteroidota</taxon>
        <taxon>Flavobacteriia</taxon>
        <taxon>Flavobacteriales</taxon>
        <taxon>Flavobacteriaceae</taxon>
        <taxon>Gillisia</taxon>
    </lineage>
</organism>
<keyword evidence="4" id="KW-1185">Reference proteome</keyword>
<comment type="caution">
    <text evidence="3">The sequence shown here is derived from an EMBL/GenBank/DDBJ whole genome shotgun (WGS) entry which is preliminary data.</text>
</comment>
<gene>
    <name evidence="3" type="ORF">ES724_12175</name>
</gene>
<dbReference type="Proteomes" id="UP000321367">
    <property type="component" value="Unassembled WGS sequence"/>
</dbReference>
<accession>A0A5C6ZVD3</accession>
<dbReference type="Pfam" id="PF13477">
    <property type="entry name" value="Glyco_trans_4_2"/>
    <property type="match status" value="1"/>
</dbReference>
<dbReference type="CDD" id="cd03808">
    <property type="entry name" value="GT4_CapM-like"/>
    <property type="match status" value="1"/>
</dbReference>
<name>A0A5C6ZVD3_9FLAO</name>
<dbReference type="Gene3D" id="3.40.50.2000">
    <property type="entry name" value="Glycogen Phosphorylase B"/>
    <property type="match status" value="2"/>
</dbReference>
<dbReference type="AlphaFoldDB" id="A0A5C6ZVD3"/>
<dbReference type="RefSeq" id="WP_146933303.1">
    <property type="nucleotide sequence ID" value="NZ_CBCSHZ010000015.1"/>
</dbReference>
<dbReference type="GO" id="GO:0016757">
    <property type="term" value="F:glycosyltransferase activity"/>
    <property type="evidence" value="ECO:0007669"/>
    <property type="project" value="InterPro"/>
</dbReference>
<evidence type="ECO:0000313" key="3">
    <source>
        <dbReference type="EMBL" id="TXD92839.1"/>
    </source>
</evidence>
<evidence type="ECO:0000313" key="4">
    <source>
        <dbReference type="Proteomes" id="UP000321367"/>
    </source>
</evidence>
<keyword evidence="3" id="KW-0808">Transferase</keyword>
<evidence type="ECO:0000259" key="1">
    <source>
        <dbReference type="Pfam" id="PF00534"/>
    </source>
</evidence>
<proteinExistence type="predicted"/>
<feature type="domain" description="Glycosyl transferase family 1" evidence="1">
    <location>
        <begin position="190"/>
        <end position="357"/>
    </location>
</feature>
<dbReference type="SUPFAM" id="SSF53756">
    <property type="entry name" value="UDP-Glycosyltransferase/glycogen phosphorylase"/>
    <property type="match status" value="1"/>
</dbReference>
<dbReference type="EMBL" id="VORY01000016">
    <property type="protein sequence ID" value="TXD92839.1"/>
    <property type="molecule type" value="Genomic_DNA"/>
</dbReference>
<dbReference type="OrthoDB" id="9790710at2"/>
<protein>
    <submittedName>
        <fullName evidence="3">Glycosyltransferase family 4 protein</fullName>
    </submittedName>
</protein>
<dbReference type="InterPro" id="IPR028098">
    <property type="entry name" value="Glyco_trans_4-like_N"/>
</dbReference>
<reference evidence="3 4" key="1">
    <citation type="submission" date="2019-08" db="EMBL/GenBank/DDBJ databases">
        <title>Genome sequence of Gillisia hiemivivida IC154 (type strain).</title>
        <authorList>
            <person name="Bowman J.P."/>
        </authorList>
    </citation>
    <scope>NUCLEOTIDE SEQUENCE [LARGE SCALE GENOMIC DNA]</scope>
    <source>
        <strain evidence="3 4">IC154</strain>
    </source>
</reference>